<evidence type="ECO:0000313" key="2">
    <source>
        <dbReference type="EMBL" id="GAA3949360.1"/>
    </source>
</evidence>
<comment type="caution">
    <text evidence="2">The sequence shown here is derived from an EMBL/GenBank/DDBJ whole genome shotgun (WGS) entry which is preliminary data.</text>
</comment>
<dbReference type="Proteomes" id="UP001499909">
    <property type="component" value="Unassembled WGS sequence"/>
</dbReference>
<protein>
    <submittedName>
        <fullName evidence="2">Uncharacterized protein</fullName>
    </submittedName>
</protein>
<gene>
    <name evidence="2" type="ORF">GCM10022406_34110</name>
</gene>
<evidence type="ECO:0000256" key="1">
    <source>
        <dbReference type="SAM" id="MobiDB-lite"/>
    </source>
</evidence>
<reference evidence="3" key="1">
    <citation type="journal article" date="2019" name="Int. J. Syst. Evol. Microbiol.">
        <title>The Global Catalogue of Microorganisms (GCM) 10K type strain sequencing project: providing services to taxonomists for standard genome sequencing and annotation.</title>
        <authorList>
            <consortium name="The Broad Institute Genomics Platform"/>
            <consortium name="The Broad Institute Genome Sequencing Center for Infectious Disease"/>
            <person name="Wu L."/>
            <person name="Ma J."/>
        </authorList>
    </citation>
    <scope>NUCLEOTIDE SEQUENCE [LARGE SCALE GENOMIC DNA]</scope>
    <source>
        <strain evidence="3">JCM 17214</strain>
    </source>
</reference>
<sequence>MTGAISVKVGKPGKQNQSVGGRARKSKATRLRPALKANGGLLVLPLPRSDSNRNERPEPNEAYRESTQHPIEKAAPTSGAAFGLFGP</sequence>
<proteinExistence type="predicted"/>
<name>A0ABP7NKX1_9BACT</name>
<keyword evidence="3" id="KW-1185">Reference proteome</keyword>
<dbReference type="EMBL" id="BAABDH010000106">
    <property type="protein sequence ID" value="GAA3949360.1"/>
    <property type="molecule type" value="Genomic_DNA"/>
</dbReference>
<feature type="compositionally biased region" description="Basic and acidic residues" evidence="1">
    <location>
        <begin position="50"/>
        <end position="72"/>
    </location>
</feature>
<organism evidence="2 3">
    <name type="scientific">Hymenobacter algoricola</name>
    <dbReference type="NCBI Taxonomy" id="486267"/>
    <lineage>
        <taxon>Bacteria</taxon>
        <taxon>Pseudomonadati</taxon>
        <taxon>Bacteroidota</taxon>
        <taxon>Cytophagia</taxon>
        <taxon>Cytophagales</taxon>
        <taxon>Hymenobacteraceae</taxon>
        <taxon>Hymenobacter</taxon>
    </lineage>
</organism>
<feature type="region of interest" description="Disordered" evidence="1">
    <location>
        <begin position="1"/>
        <end position="87"/>
    </location>
</feature>
<accession>A0ABP7NKX1</accession>
<evidence type="ECO:0000313" key="3">
    <source>
        <dbReference type="Proteomes" id="UP001499909"/>
    </source>
</evidence>